<keyword evidence="2 6" id="KW-0808">Transferase</keyword>
<name>A0A1H5B663_9PSED</name>
<dbReference type="PROSITE" id="PS00094">
    <property type="entry name" value="C5_MTASE_1"/>
    <property type="match status" value="1"/>
</dbReference>
<dbReference type="InterPro" id="IPR029063">
    <property type="entry name" value="SAM-dependent_MTases_sf"/>
</dbReference>
<proteinExistence type="inferred from homology"/>
<evidence type="ECO:0000256" key="9">
    <source>
        <dbReference type="SAM" id="MobiDB-lite"/>
    </source>
</evidence>
<dbReference type="Pfam" id="PF00145">
    <property type="entry name" value="DNA_methylase"/>
    <property type="match status" value="1"/>
</dbReference>
<dbReference type="SUPFAM" id="SSF53335">
    <property type="entry name" value="S-adenosyl-L-methionine-dependent methyltransferases"/>
    <property type="match status" value="1"/>
</dbReference>
<protein>
    <recommendedName>
        <fullName evidence="8">Cytosine-specific methyltransferase</fullName>
        <ecNumber evidence="8">2.1.1.37</ecNumber>
    </recommendedName>
</protein>
<dbReference type="InterPro" id="IPR050390">
    <property type="entry name" value="C5-Methyltransferase"/>
</dbReference>
<evidence type="ECO:0000256" key="8">
    <source>
        <dbReference type="RuleBase" id="RU000417"/>
    </source>
</evidence>
<dbReference type="NCBIfam" id="TIGR00675">
    <property type="entry name" value="dcm"/>
    <property type="match status" value="1"/>
</dbReference>
<dbReference type="PRINTS" id="PR00105">
    <property type="entry name" value="C5METTRFRASE"/>
</dbReference>
<keyword evidence="1 6" id="KW-0489">Methyltransferase</keyword>
<dbReference type="GO" id="GO:0003677">
    <property type="term" value="F:DNA binding"/>
    <property type="evidence" value="ECO:0007669"/>
    <property type="project" value="TreeGrafter"/>
</dbReference>
<dbReference type="GO" id="GO:0044027">
    <property type="term" value="P:negative regulation of gene expression via chromosomal CpG island methylation"/>
    <property type="evidence" value="ECO:0007669"/>
    <property type="project" value="TreeGrafter"/>
</dbReference>
<evidence type="ECO:0000256" key="5">
    <source>
        <dbReference type="ARBA" id="ARBA00047422"/>
    </source>
</evidence>
<dbReference type="AlphaFoldDB" id="A0A1H5B663"/>
<dbReference type="GO" id="GO:0009307">
    <property type="term" value="P:DNA restriction-modification system"/>
    <property type="evidence" value="ECO:0007669"/>
    <property type="project" value="UniProtKB-KW"/>
</dbReference>
<dbReference type="Proteomes" id="UP000198985">
    <property type="component" value="Unassembled WGS sequence"/>
</dbReference>
<evidence type="ECO:0000256" key="1">
    <source>
        <dbReference type="ARBA" id="ARBA00022603"/>
    </source>
</evidence>
<dbReference type="PANTHER" id="PTHR10629:SF52">
    <property type="entry name" value="DNA (CYTOSINE-5)-METHYLTRANSFERASE 1"/>
    <property type="match status" value="1"/>
</dbReference>
<dbReference type="PROSITE" id="PS51679">
    <property type="entry name" value="SAM_MT_C5"/>
    <property type="match status" value="1"/>
</dbReference>
<keyword evidence="3 6" id="KW-0949">S-adenosyl-L-methionine</keyword>
<gene>
    <name evidence="10" type="ORF">SAMN04490194_0567</name>
</gene>
<dbReference type="GO" id="GO:0032259">
    <property type="term" value="P:methylation"/>
    <property type="evidence" value="ECO:0007669"/>
    <property type="project" value="UniProtKB-KW"/>
</dbReference>
<evidence type="ECO:0000256" key="3">
    <source>
        <dbReference type="ARBA" id="ARBA00022691"/>
    </source>
</evidence>
<dbReference type="Gene3D" id="3.40.50.150">
    <property type="entry name" value="Vaccinia Virus protein VP39"/>
    <property type="match status" value="1"/>
</dbReference>
<comment type="catalytic activity">
    <reaction evidence="5 8">
        <text>a 2'-deoxycytidine in DNA + S-adenosyl-L-methionine = a 5-methyl-2'-deoxycytidine in DNA + S-adenosyl-L-homocysteine + H(+)</text>
        <dbReference type="Rhea" id="RHEA:13681"/>
        <dbReference type="Rhea" id="RHEA-COMP:11369"/>
        <dbReference type="Rhea" id="RHEA-COMP:11370"/>
        <dbReference type="ChEBI" id="CHEBI:15378"/>
        <dbReference type="ChEBI" id="CHEBI:57856"/>
        <dbReference type="ChEBI" id="CHEBI:59789"/>
        <dbReference type="ChEBI" id="CHEBI:85452"/>
        <dbReference type="ChEBI" id="CHEBI:85454"/>
        <dbReference type="EC" id="2.1.1.37"/>
    </reaction>
</comment>
<dbReference type="EMBL" id="FNTY01000001">
    <property type="protein sequence ID" value="SED49925.1"/>
    <property type="molecule type" value="Genomic_DNA"/>
</dbReference>
<organism evidence="10 11">
    <name type="scientific">Pseudomonas migulae</name>
    <dbReference type="NCBI Taxonomy" id="78543"/>
    <lineage>
        <taxon>Bacteria</taxon>
        <taxon>Pseudomonadati</taxon>
        <taxon>Pseudomonadota</taxon>
        <taxon>Gammaproteobacteria</taxon>
        <taxon>Pseudomonadales</taxon>
        <taxon>Pseudomonadaceae</taxon>
        <taxon>Pseudomonas</taxon>
    </lineage>
</organism>
<accession>A0A1H5B663</accession>
<evidence type="ECO:0000256" key="6">
    <source>
        <dbReference type="PROSITE-ProRule" id="PRU01016"/>
    </source>
</evidence>
<dbReference type="InterPro" id="IPR001525">
    <property type="entry name" value="C5_MeTfrase"/>
</dbReference>
<sequence>MQEIVIDPQESELSPPLAESGPSDTFAPLSPPYAPKCIDLFAGAGGFSLGAIKAGVNVIGALEINKKAAETYALNISKSAGKLVPIINADILPLEPDDALASWGVAAGECDIIIGGPPCQGFSSHRLNNQGVGDPRNELLSRYFDYVKKIRPRVFLVENVPGLLWPRHAEYLENFYSMGKKAKYDLFPPVVLNACDYGVPQNRKRVFILGIDKERPFDITWPPAPTHVAPGTPDNVREGRPFWLNASEVFGKTLLDDPNDRHMNHSEALIELFKNTPINGGSRSDSGRVLKCHEGHGGHNDVYGRINPSKPGPTMTTACINPSKGRFVHPTENHGITLRQAARFQTFPDNFVFSGGLMAAGEQIGNAVPILLGQAIIEKISQALMRAS</sequence>
<evidence type="ECO:0000256" key="2">
    <source>
        <dbReference type="ARBA" id="ARBA00022679"/>
    </source>
</evidence>
<feature type="active site" evidence="6">
    <location>
        <position position="119"/>
    </location>
</feature>
<dbReference type="RefSeq" id="WP_084318346.1">
    <property type="nucleotide sequence ID" value="NZ_FNTY01000001.1"/>
</dbReference>
<dbReference type="Gene3D" id="3.90.120.10">
    <property type="entry name" value="DNA Methylase, subunit A, domain 2"/>
    <property type="match status" value="1"/>
</dbReference>
<dbReference type="GO" id="GO:0003886">
    <property type="term" value="F:DNA (cytosine-5-)-methyltransferase activity"/>
    <property type="evidence" value="ECO:0007669"/>
    <property type="project" value="UniProtKB-EC"/>
</dbReference>
<reference evidence="10 11" key="1">
    <citation type="submission" date="2016-10" db="EMBL/GenBank/DDBJ databases">
        <authorList>
            <person name="de Groot N.N."/>
        </authorList>
    </citation>
    <scope>NUCLEOTIDE SEQUENCE [LARGE SCALE GENOMIC DNA]</scope>
    <source>
        <strain evidence="10 11">BS3662</strain>
    </source>
</reference>
<keyword evidence="4" id="KW-0680">Restriction system</keyword>
<evidence type="ECO:0000256" key="4">
    <source>
        <dbReference type="ARBA" id="ARBA00022747"/>
    </source>
</evidence>
<dbReference type="PANTHER" id="PTHR10629">
    <property type="entry name" value="CYTOSINE-SPECIFIC METHYLTRANSFERASE"/>
    <property type="match status" value="1"/>
</dbReference>
<dbReference type="InterPro" id="IPR018117">
    <property type="entry name" value="C5_DNA_meth_AS"/>
</dbReference>
<evidence type="ECO:0000313" key="10">
    <source>
        <dbReference type="EMBL" id="SED49925.1"/>
    </source>
</evidence>
<dbReference type="EC" id="2.1.1.37" evidence="8"/>
<feature type="region of interest" description="Disordered" evidence="9">
    <location>
        <begin position="1"/>
        <end position="25"/>
    </location>
</feature>
<evidence type="ECO:0000313" key="11">
    <source>
        <dbReference type="Proteomes" id="UP000198985"/>
    </source>
</evidence>
<comment type="similarity">
    <text evidence="6 7">Belongs to the class I-like SAM-binding methyltransferase superfamily. C5-methyltransferase family.</text>
</comment>
<evidence type="ECO:0000256" key="7">
    <source>
        <dbReference type="RuleBase" id="RU000416"/>
    </source>
</evidence>